<keyword evidence="4 7" id="KW-0812">Transmembrane</keyword>
<evidence type="ECO:0000256" key="3">
    <source>
        <dbReference type="ARBA" id="ARBA00022448"/>
    </source>
</evidence>
<organism evidence="9 10">
    <name type="scientific">Magallana gigas</name>
    <name type="common">Pacific oyster</name>
    <name type="synonym">Crassostrea gigas</name>
    <dbReference type="NCBI Taxonomy" id="29159"/>
    <lineage>
        <taxon>Eukaryota</taxon>
        <taxon>Metazoa</taxon>
        <taxon>Spiralia</taxon>
        <taxon>Lophotrochozoa</taxon>
        <taxon>Mollusca</taxon>
        <taxon>Bivalvia</taxon>
        <taxon>Autobranchia</taxon>
        <taxon>Pteriomorphia</taxon>
        <taxon>Ostreida</taxon>
        <taxon>Ostreoidea</taxon>
        <taxon>Ostreidae</taxon>
        <taxon>Magallana</taxon>
    </lineage>
</organism>
<dbReference type="PANTHER" id="PTHR19139">
    <property type="entry name" value="AQUAPORIN TRANSPORTER"/>
    <property type="match status" value="1"/>
</dbReference>
<reference evidence="9" key="1">
    <citation type="submission" date="2022-08" db="UniProtKB">
        <authorList>
            <consortium name="EnsemblMetazoa"/>
        </authorList>
    </citation>
    <scope>IDENTIFICATION</scope>
    <source>
        <strain evidence="9">05x7-T-G4-1.051#20</strain>
    </source>
</reference>
<feature type="transmembrane region" description="Helical" evidence="8">
    <location>
        <begin position="169"/>
        <end position="187"/>
    </location>
</feature>
<evidence type="ECO:0000256" key="5">
    <source>
        <dbReference type="ARBA" id="ARBA00022989"/>
    </source>
</evidence>
<dbReference type="InterPro" id="IPR023271">
    <property type="entry name" value="Aquaporin-like"/>
</dbReference>
<dbReference type="Pfam" id="PF00230">
    <property type="entry name" value="MIP"/>
    <property type="match status" value="1"/>
</dbReference>
<dbReference type="InterPro" id="IPR034294">
    <property type="entry name" value="Aquaporin_transptr"/>
</dbReference>
<comment type="similarity">
    <text evidence="2 7">Belongs to the MIP/aquaporin (TC 1.A.8) family.</text>
</comment>
<dbReference type="InterPro" id="IPR022357">
    <property type="entry name" value="MIP_CS"/>
</dbReference>
<protein>
    <recommendedName>
        <fullName evidence="11">Aquaporin-8</fullName>
    </recommendedName>
</protein>
<evidence type="ECO:0000256" key="8">
    <source>
        <dbReference type="SAM" id="Phobius"/>
    </source>
</evidence>
<sequence>MSQSEILTPTYEIGTTSFYESHVRPVVVEFLGTTILVFLVCMFPATSSTIYQSAFVYGFATLFLIVSFGDISGGHFNPAITLGCTVAGALSIPLSVCYFFAQILGGMLGAAFVRAVYPLKIYKTIVGGSTVLNIMQGMKPGWGVMTEALLTFIIVLTFLHSVVDKRSKLAPLSVGVSVAACSFVGAFPTGGSMNPARSLGPAIAFSVYSDYVDDLIWKYHYIYWVGPLAGTLFAALMYRFVLASVNRRIRLL</sequence>
<keyword evidence="10" id="KW-1185">Reference proteome</keyword>
<evidence type="ECO:0000256" key="6">
    <source>
        <dbReference type="ARBA" id="ARBA00023136"/>
    </source>
</evidence>
<evidence type="ECO:0000256" key="1">
    <source>
        <dbReference type="ARBA" id="ARBA00004141"/>
    </source>
</evidence>
<dbReference type="GO" id="GO:0015250">
    <property type="term" value="F:water channel activity"/>
    <property type="evidence" value="ECO:0007669"/>
    <property type="project" value="TreeGrafter"/>
</dbReference>
<feature type="transmembrane region" description="Helical" evidence="8">
    <location>
        <begin position="26"/>
        <end position="45"/>
    </location>
</feature>
<proteinExistence type="inferred from homology"/>
<dbReference type="OMA" id="PAMVANH"/>
<evidence type="ECO:0000313" key="10">
    <source>
        <dbReference type="Proteomes" id="UP000005408"/>
    </source>
</evidence>
<dbReference type="AlphaFoldDB" id="A0A8W8HW52"/>
<feature type="transmembrane region" description="Helical" evidence="8">
    <location>
        <begin position="221"/>
        <end position="242"/>
    </location>
</feature>
<evidence type="ECO:0000313" key="9">
    <source>
        <dbReference type="EnsemblMetazoa" id="G1133.2:cds"/>
    </source>
</evidence>
<dbReference type="SUPFAM" id="SSF81338">
    <property type="entry name" value="Aquaporin-like"/>
    <property type="match status" value="1"/>
</dbReference>
<dbReference type="InterPro" id="IPR000425">
    <property type="entry name" value="MIP"/>
</dbReference>
<evidence type="ECO:0008006" key="11">
    <source>
        <dbReference type="Google" id="ProtNLM"/>
    </source>
</evidence>
<feature type="transmembrane region" description="Helical" evidence="8">
    <location>
        <begin position="142"/>
        <end position="162"/>
    </location>
</feature>
<dbReference type="PANTHER" id="PTHR19139:SF284">
    <property type="entry name" value="AQUAPORIN"/>
    <property type="match status" value="1"/>
</dbReference>
<comment type="subcellular location">
    <subcellularLocation>
        <location evidence="1">Membrane</location>
        <topology evidence="1">Multi-pass membrane protein</topology>
    </subcellularLocation>
</comment>
<dbReference type="OrthoDB" id="3222at2759"/>
<keyword evidence="6 8" id="KW-0472">Membrane</keyword>
<name>A0A8W8HW52_MAGGI</name>
<feature type="transmembrane region" description="Helical" evidence="8">
    <location>
        <begin position="51"/>
        <end position="68"/>
    </location>
</feature>
<evidence type="ECO:0000256" key="7">
    <source>
        <dbReference type="RuleBase" id="RU000477"/>
    </source>
</evidence>
<evidence type="ECO:0000256" key="4">
    <source>
        <dbReference type="ARBA" id="ARBA00022692"/>
    </source>
</evidence>
<dbReference type="PROSITE" id="PS00221">
    <property type="entry name" value="MIP"/>
    <property type="match status" value="1"/>
</dbReference>
<dbReference type="PRINTS" id="PR00783">
    <property type="entry name" value="MINTRINSICP"/>
</dbReference>
<dbReference type="Gene3D" id="1.20.1080.10">
    <property type="entry name" value="Glycerol uptake facilitator protein"/>
    <property type="match status" value="1"/>
</dbReference>
<feature type="transmembrane region" description="Helical" evidence="8">
    <location>
        <begin position="80"/>
        <end position="101"/>
    </location>
</feature>
<dbReference type="Proteomes" id="UP000005408">
    <property type="component" value="Unassembled WGS sequence"/>
</dbReference>
<keyword evidence="3 7" id="KW-0813">Transport</keyword>
<keyword evidence="5 8" id="KW-1133">Transmembrane helix</keyword>
<accession>A0A8W8HW52</accession>
<evidence type="ECO:0000256" key="2">
    <source>
        <dbReference type="ARBA" id="ARBA00006175"/>
    </source>
</evidence>
<dbReference type="EnsemblMetazoa" id="G1133.2">
    <property type="protein sequence ID" value="G1133.2:cds"/>
    <property type="gene ID" value="G1133"/>
</dbReference>
<dbReference type="GO" id="GO:0005886">
    <property type="term" value="C:plasma membrane"/>
    <property type="evidence" value="ECO:0007669"/>
    <property type="project" value="TreeGrafter"/>
</dbReference>